<feature type="transmembrane region" description="Helical" evidence="1">
    <location>
        <begin position="16"/>
        <end position="34"/>
    </location>
</feature>
<keyword evidence="1" id="KW-0812">Transmembrane</keyword>
<dbReference type="AlphaFoldDB" id="A0A9Q9D6E2"/>
<dbReference type="KEGG" id="lfo:LMK00_09950"/>
<protein>
    <submittedName>
        <fullName evidence="2">Uncharacterized protein</fullName>
    </submittedName>
</protein>
<evidence type="ECO:0000256" key="1">
    <source>
        <dbReference type="SAM" id="Phobius"/>
    </source>
</evidence>
<dbReference type="RefSeq" id="WP_252175386.1">
    <property type="nucleotide sequence ID" value="NZ_CP086395.1"/>
</dbReference>
<evidence type="ECO:0000313" key="3">
    <source>
        <dbReference type="Proteomes" id="UP001056730"/>
    </source>
</evidence>
<keyword evidence="1" id="KW-1133">Transmembrane helix</keyword>
<dbReference type="EMBL" id="CP086395">
    <property type="protein sequence ID" value="USJ20123.1"/>
    <property type="molecule type" value="Genomic_DNA"/>
</dbReference>
<accession>A0A9Q9D6E2</accession>
<name>A0A9Q9D6E2_9LACT</name>
<keyword evidence="1" id="KW-0472">Membrane</keyword>
<gene>
    <name evidence="2" type="ORF">LMK00_09950</name>
</gene>
<sequence length="88" mass="10189">MNKQNQETTFKQSLKNTSIVVAIIILLRLIKKLIFKFQEAKEFFNEILFSNSPFLYGTIVVCTVIFAWVLVSLLGASVYYFYKKVIGK</sequence>
<reference evidence="2" key="1">
    <citation type="journal article" date="2022" name="Front. Microbiol.">
        <title>Feed Insects as a Reservoir of Granadaene-Producing Lactococci.</title>
        <authorList>
            <person name="Neuzil-Bunesova V."/>
            <person name="Ramirez Garcia A."/>
            <person name="Modrackova N."/>
            <person name="Makovska M."/>
            <person name="Sabolova M."/>
            <person name="Sproer C."/>
            <person name="Bunk B."/>
            <person name="Blom J."/>
            <person name="Schwab C."/>
        </authorList>
    </citation>
    <scope>NUCLEOTIDE SEQUENCE</scope>
    <source>
        <strain evidence="2">I4/6O</strain>
    </source>
</reference>
<organism evidence="2 3">
    <name type="scientific">Lactococcus formosensis</name>
    <dbReference type="NCBI Taxonomy" id="1281486"/>
    <lineage>
        <taxon>Bacteria</taxon>
        <taxon>Bacillati</taxon>
        <taxon>Bacillota</taxon>
        <taxon>Bacilli</taxon>
        <taxon>Lactobacillales</taxon>
        <taxon>Streptococcaceae</taxon>
        <taxon>Lactococcus</taxon>
    </lineage>
</organism>
<proteinExistence type="predicted"/>
<dbReference type="Proteomes" id="UP001056730">
    <property type="component" value="Chromosome"/>
</dbReference>
<evidence type="ECO:0000313" key="2">
    <source>
        <dbReference type="EMBL" id="USJ20123.1"/>
    </source>
</evidence>
<feature type="transmembrane region" description="Helical" evidence="1">
    <location>
        <begin position="54"/>
        <end position="82"/>
    </location>
</feature>